<keyword evidence="6 10" id="KW-0378">Hydrolase</keyword>
<keyword evidence="5" id="KW-0964">Secreted</keyword>
<keyword evidence="14" id="KW-1185">Reference proteome</keyword>
<dbReference type="EC" id="3.1.1.11" evidence="4 10"/>
<evidence type="ECO:0000256" key="11">
    <source>
        <dbReference type="SAM" id="Phobius"/>
    </source>
</evidence>
<dbReference type="GO" id="GO:0005576">
    <property type="term" value="C:extracellular region"/>
    <property type="evidence" value="ECO:0007669"/>
    <property type="project" value="UniProtKB-SubCell"/>
</dbReference>
<keyword evidence="7 10" id="KW-0063">Aspartyl esterase</keyword>
<dbReference type="Gene3D" id="2.160.20.10">
    <property type="entry name" value="Single-stranded right-handed beta-helix, Pectin lyase-like"/>
    <property type="match status" value="2"/>
</dbReference>
<dbReference type="InterPro" id="IPR033131">
    <property type="entry name" value="Pectinesterase_Asp_AS"/>
</dbReference>
<keyword evidence="11" id="KW-1133">Transmembrane helix</keyword>
<dbReference type="SUPFAM" id="SSF51126">
    <property type="entry name" value="Pectin lyase-like"/>
    <property type="match status" value="1"/>
</dbReference>
<comment type="subcellular location">
    <subcellularLocation>
        <location evidence="1">Secreted</location>
    </subcellularLocation>
</comment>
<feature type="transmembrane region" description="Helical" evidence="11">
    <location>
        <begin position="7"/>
        <end position="25"/>
    </location>
</feature>
<evidence type="ECO:0000256" key="1">
    <source>
        <dbReference type="ARBA" id="ARBA00004613"/>
    </source>
</evidence>
<evidence type="ECO:0000256" key="7">
    <source>
        <dbReference type="ARBA" id="ARBA00023085"/>
    </source>
</evidence>
<keyword evidence="11" id="KW-0812">Transmembrane</keyword>
<dbReference type="PANTHER" id="PTHR31321:SF87">
    <property type="entry name" value="PECTINESTERASE 63-RELATED"/>
    <property type="match status" value="1"/>
</dbReference>
<dbReference type="Pfam" id="PF01095">
    <property type="entry name" value="Pectinesterase"/>
    <property type="match status" value="1"/>
</dbReference>
<keyword evidence="11" id="KW-0472">Membrane</keyword>
<name>A0AAE1RMK3_9SOLA</name>
<dbReference type="AlphaFoldDB" id="A0AAE1RMK3"/>
<feature type="domain" description="Pectinesterase catalytic" evidence="12">
    <location>
        <begin position="111"/>
        <end position="242"/>
    </location>
</feature>
<evidence type="ECO:0000256" key="10">
    <source>
        <dbReference type="RuleBase" id="RU000589"/>
    </source>
</evidence>
<dbReference type="GO" id="GO:0030599">
    <property type="term" value="F:pectinesterase activity"/>
    <property type="evidence" value="ECO:0007669"/>
    <property type="project" value="UniProtKB-UniRule"/>
</dbReference>
<evidence type="ECO:0000256" key="3">
    <source>
        <dbReference type="ARBA" id="ARBA00008891"/>
    </source>
</evidence>
<evidence type="ECO:0000256" key="9">
    <source>
        <dbReference type="PROSITE-ProRule" id="PRU10040"/>
    </source>
</evidence>
<dbReference type="Proteomes" id="UP001291623">
    <property type="component" value="Unassembled WGS sequence"/>
</dbReference>
<evidence type="ECO:0000313" key="13">
    <source>
        <dbReference type="EMBL" id="KAK4353869.1"/>
    </source>
</evidence>
<evidence type="ECO:0000256" key="5">
    <source>
        <dbReference type="ARBA" id="ARBA00022525"/>
    </source>
</evidence>
<accession>A0AAE1RMK3</accession>
<reference evidence="13" key="1">
    <citation type="submission" date="2023-12" db="EMBL/GenBank/DDBJ databases">
        <title>Genome assembly of Anisodus tanguticus.</title>
        <authorList>
            <person name="Wang Y.-J."/>
        </authorList>
    </citation>
    <scope>NUCLEOTIDE SEQUENCE</scope>
    <source>
        <strain evidence="13">KB-2021</strain>
        <tissue evidence="13">Leaf</tissue>
    </source>
</reference>
<feature type="active site" evidence="9">
    <location>
        <position position="156"/>
    </location>
</feature>
<evidence type="ECO:0000313" key="14">
    <source>
        <dbReference type="Proteomes" id="UP001291623"/>
    </source>
</evidence>
<evidence type="ECO:0000256" key="6">
    <source>
        <dbReference type="ARBA" id="ARBA00022801"/>
    </source>
</evidence>
<organism evidence="13 14">
    <name type="scientific">Anisodus tanguticus</name>
    <dbReference type="NCBI Taxonomy" id="243964"/>
    <lineage>
        <taxon>Eukaryota</taxon>
        <taxon>Viridiplantae</taxon>
        <taxon>Streptophyta</taxon>
        <taxon>Embryophyta</taxon>
        <taxon>Tracheophyta</taxon>
        <taxon>Spermatophyta</taxon>
        <taxon>Magnoliopsida</taxon>
        <taxon>eudicotyledons</taxon>
        <taxon>Gunneridae</taxon>
        <taxon>Pentapetalae</taxon>
        <taxon>asterids</taxon>
        <taxon>lamiids</taxon>
        <taxon>Solanales</taxon>
        <taxon>Solanaceae</taxon>
        <taxon>Solanoideae</taxon>
        <taxon>Hyoscyameae</taxon>
        <taxon>Anisodus</taxon>
    </lineage>
</organism>
<protein>
    <recommendedName>
        <fullName evidence="4 10">Pectinesterase</fullName>
        <ecNumber evidence="4 10">3.1.1.11</ecNumber>
    </recommendedName>
</protein>
<evidence type="ECO:0000259" key="12">
    <source>
        <dbReference type="Pfam" id="PF01095"/>
    </source>
</evidence>
<dbReference type="InterPro" id="IPR000070">
    <property type="entry name" value="Pectinesterase_cat"/>
</dbReference>
<dbReference type="InterPro" id="IPR012334">
    <property type="entry name" value="Pectin_lyas_fold"/>
</dbReference>
<dbReference type="GO" id="GO:0045490">
    <property type="term" value="P:pectin catabolic process"/>
    <property type="evidence" value="ECO:0007669"/>
    <property type="project" value="UniProtKB-UniRule"/>
</dbReference>
<dbReference type="PROSITE" id="PS00503">
    <property type="entry name" value="PECTINESTERASE_2"/>
    <property type="match status" value="1"/>
</dbReference>
<dbReference type="InterPro" id="IPR011050">
    <property type="entry name" value="Pectin_lyase_fold/virulence"/>
</dbReference>
<evidence type="ECO:0000256" key="8">
    <source>
        <dbReference type="ARBA" id="ARBA00047928"/>
    </source>
</evidence>
<dbReference type="GO" id="GO:0042545">
    <property type="term" value="P:cell wall modification"/>
    <property type="evidence" value="ECO:0007669"/>
    <property type="project" value="UniProtKB-UniRule"/>
</dbReference>
<gene>
    <name evidence="13" type="ORF">RND71_026063</name>
</gene>
<comment type="similarity">
    <text evidence="3">Belongs to the pectinesterase family.</text>
</comment>
<sequence length="254" mass="27755">MAGKDTIFVVETIVLTILLFIPRVFSDDSAAIPADKLQLNSWFDANVKPLDARKDDLDPALVAAEANKTIIKVRSDGSGDFKTLTDAINSIPEGNKRRNSAPRPDGKRELAQAAALRTGGDKASLYNCKMFGFQDTFCDDSGKHFFKDCYIEGTVDFIFGNGKSLYLNTEMHVIPGEAMAMVTAHARAADNVDSGYSFVHCTVTGTGKTAYLGRAWKPFSKVVFSYSDLSDVVHPEGWSDFGKKEFDRSVTVGV</sequence>
<dbReference type="EMBL" id="JAVYJV010000014">
    <property type="protein sequence ID" value="KAK4353869.1"/>
    <property type="molecule type" value="Genomic_DNA"/>
</dbReference>
<comment type="pathway">
    <text evidence="2 10">Glycan metabolism; pectin degradation; 2-dehydro-3-deoxy-D-gluconate from pectin: step 1/5.</text>
</comment>
<evidence type="ECO:0000256" key="2">
    <source>
        <dbReference type="ARBA" id="ARBA00005184"/>
    </source>
</evidence>
<dbReference type="PANTHER" id="PTHR31321">
    <property type="entry name" value="ACYL-COA THIOESTER HYDROLASE YBHC-RELATED"/>
    <property type="match status" value="1"/>
</dbReference>
<comment type="catalytic activity">
    <reaction evidence="8 10">
        <text>[(1-&gt;4)-alpha-D-galacturonosyl methyl ester](n) + n H2O = [(1-&gt;4)-alpha-D-galacturonosyl](n) + n methanol + n H(+)</text>
        <dbReference type="Rhea" id="RHEA:22380"/>
        <dbReference type="Rhea" id="RHEA-COMP:14570"/>
        <dbReference type="Rhea" id="RHEA-COMP:14573"/>
        <dbReference type="ChEBI" id="CHEBI:15377"/>
        <dbReference type="ChEBI" id="CHEBI:15378"/>
        <dbReference type="ChEBI" id="CHEBI:17790"/>
        <dbReference type="ChEBI" id="CHEBI:140522"/>
        <dbReference type="ChEBI" id="CHEBI:140523"/>
        <dbReference type="EC" id="3.1.1.11"/>
    </reaction>
</comment>
<comment type="caution">
    <text evidence="13">The sequence shown here is derived from an EMBL/GenBank/DDBJ whole genome shotgun (WGS) entry which is preliminary data.</text>
</comment>
<proteinExistence type="inferred from homology"/>
<evidence type="ECO:0000256" key="4">
    <source>
        <dbReference type="ARBA" id="ARBA00013229"/>
    </source>
</evidence>